<evidence type="ECO:0000313" key="1">
    <source>
        <dbReference type="EMBL" id="KEH21553.1"/>
    </source>
</evidence>
<name>A0A072TXG2_MEDTR</name>
<evidence type="ECO:0000313" key="2">
    <source>
        <dbReference type="EnsemblPlants" id="KEH21553"/>
    </source>
</evidence>
<dbReference type="AlphaFoldDB" id="A0A072TXG2"/>
<organism evidence="1 3">
    <name type="scientific">Medicago truncatula</name>
    <name type="common">Barrel medic</name>
    <name type="synonym">Medicago tribuloides</name>
    <dbReference type="NCBI Taxonomy" id="3880"/>
    <lineage>
        <taxon>Eukaryota</taxon>
        <taxon>Viridiplantae</taxon>
        <taxon>Streptophyta</taxon>
        <taxon>Embryophyta</taxon>
        <taxon>Tracheophyta</taxon>
        <taxon>Spermatophyta</taxon>
        <taxon>Magnoliopsida</taxon>
        <taxon>eudicotyledons</taxon>
        <taxon>Gunneridae</taxon>
        <taxon>Pentapetalae</taxon>
        <taxon>rosids</taxon>
        <taxon>fabids</taxon>
        <taxon>Fabales</taxon>
        <taxon>Fabaceae</taxon>
        <taxon>Papilionoideae</taxon>
        <taxon>50 kb inversion clade</taxon>
        <taxon>NPAAA clade</taxon>
        <taxon>Hologalegina</taxon>
        <taxon>IRL clade</taxon>
        <taxon>Trifolieae</taxon>
        <taxon>Medicago</taxon>
    </lineage>
</organism>
<dbReference type="Proteomes" id="UP000002051">
    <property type="component" value="Unassembled WGS sequence"/>
</dbReference>
<dbReference type="EMBL" id="CM001223">
    <property type="protein sequence ID" value="KEH21553.1"/>
    <property type="molecule type" value="Genomic_DNA"/>
</dbReference>
<reference evidence="1 3" key="2">
    <citation type="journal article" date="2014" name="BMC Genomics">
        <title>An improved genome release (version Mt4.0) for the model legume Medicago truncatula.</title>
        <authorList>
            <person name="Tang H."/>
            <person name="Krishnakumar V."/>
            <person name="Bidwell S."/>
            <person name="Rosen B."/>
            <person name="Chan A."/>
            <person name="Zhou S."/>
            <person name="Gentzbittel L."/>
            <person name="Childs K.L."/>
            <person name="Yandell M."/>
            <person name="Gundlach H."/>
            <person name="Mayer K.F."/>
            <person name="Schwartz D.C."/>
            <person name="Town C.D."/>
        </authorList>
    </citation>
    <scope>GENOME REANNOTATION</scope>
    <source>
        <strain evidence="1">A17</strain>
        <strain evidence="2 3">cv. Jemalong A17</strain>
    </source>
</reference>
<sequence length="142" mass="15912">MGKSIQSFTLALNEAPINERFVESVELGQERSSTAEDDAHIIMAVNHALITRSWFIHQTYVPVSLEIKDTVVRSYRIDHVQNTLSLISTTTPYRRNPQATASSVHRPPYNNQLSPINLPPPPPFSSTVGAFYSSQFSLMQNP</sequence>
<proteinExistence type="predicted"/>
<keyword evidence="3" id="KW-1185">Reference proteome</keyword>
<accession>A0A072TXG2</accession>
<reference evidence="2" key="3">
    <citation type="submission" date="2015-04" db="UniProtKB">
        <authorList>
            <consortium name="EnsemblPlants"/>
        </authorList>
    </citation>
    <scope>IDENTIFICATION</scope>
    <source>
        <strain evidence="2">cv. Jemalong A17</strain>
    </source>
</reference>
<evidence type="ECO:0000313" key="3">
    <source>
        <dbReference type="Proteomes" id="UP000002051"/>
    </source>
</evidence>
<reference evidence="1 3" key="1">
    <citation type="journal article" date="2011" name="Nature">
        <title>The Medicago genome provides insight into the evolution of rhizobial symbioses.</title>
        <authorList>
            <person name="Young N.D."/>
            <person name="Debelle F."/>
            <person name="Oldroyd G.E."/>
            <person name="Geurts R."/>
            <person name="Cannon S.B."/>
            <person name="Udvardi M.K."/>
            <person name="Benedito V.A."/>
            <person name="Mayer K.F."/>
            <person name="Gouzy J."/>
            <person name="Schoof H."/>
            <person name="Van de Peer Y."/>
            <person name="Proost S."/>
            <person name="Cook D.R."/>
            <person name="Meyers B.C."/>
            <person name="Spannagl M."/>
            <person name="Cheung F."/>
            <person name="De Mita S."/>
            <person name="Krishnakumar V."/>
            <person name="Gundlach H."/>
            <person name="Zhou S."/>
            <person name="Mudge J."/>
            <person name="Bharti A.K."/>
            <person name="Murray J.D."/>
            <person name="Naoumkina M.A."/>
            <person name="Rosen B."/>
            <person name="Silverstein K.A."/>
            <person name="Tang H."/>
            <person name="Rombauts S."/>
            <person name="Zhao P.X."/>
            <person name="Zhou P."/>
            <person name="Barbe V."/>
            <person name="Bardou P."/>
            <person name="Bechner M."/>
            <person name="Bellec A."/>
            <person name="Berger A."/>
            <person name="Berges H."/>
            <person name="Bidwell S."/>
            <person name="Bisseling T."/>
            <person name="Choisne N."/>
            <person name="Couloux A."/>
            <person name="Denny R."/>
            <person name="Deshpande S."/>
            <person name="Dai X."/>
            <person name="Doyle J.J."/>
            <person name="Dudez A.M."/>
            <person name="Farmer A.D."/>
            <person name="Fouteau S."/>
            <person name="Franken C."/>
            <person name="Gibelin C."/>
            <person name="Gish J."/>
            <person name="Goldstein S."/>
            <person name="Gonzalez A.J."/>
            <person name="Green P.J."/>
            <person name="Hallab A."/>
            <person name="Hartog M."/>
            <person name="Hua A."/>
            <person name="Humphray S.J."/>
            <person name="Jeong D.H."/>
            <person name="Jing Y."/>
            <person name="Jocker A."/>
            <person name="Kenton S.M."/>
            <person name="Kim D.J."/>
            <person name="Klee K."/>
            <person name="Lai H."/>
            <person name="Lang C."/>
            <person name="Lin S."/>
            <person name="Macmil S.L."/>
            <person name="Magdelenat G."/>
            <person name="Matthews L."/>
            <person name="McCorrison J."/>
            <person name="Monaghan E.L."/>
            <person name="Mun J.H."/>
            <person name="Najar F.Z."/>
            <person name="Nicholson C."/>
            <person name="Noirot C."/>
            <person name="O'Bleness M."/>
            <person name="Paule C.R."/>
            <person name="Poulain J."/>
            <person name="Prion F."/>
            <person name="Qin B."/>
            <person name="Qu C."/>
            <person name="Retzel E.F."/>
            <person name="Riddle C."/>
            <person name="Sallet E."/>
            <person name="Samain S."/>
            <person name="Samson N."/>
            <person name="Sanders I."/>
            <person name="Saurat O."/>
            <person name="Scarpelli C."/>
            <person name="Schiex T."/>
            <person name="Segurens B."/>
            <person name="Severin A.J."/>
            <person name="Sherrier D.J."/>
            <person name="Shi R."/>
            <person name="Sims S."/>
            <person name="Singer S.R."/>
            <person name="Sinharoy S."/>
            <person name="Sterck L."/>
            <person name="Viollet A."/>
            <person name="Wang B.B."/>
            <person name="Wang K."/>
            <person name="Wang M."/>
            <person name="Wang X."/>
            <person name="Warfsmann J."/>
            <person name="Weissenbach J."/>
            <person name="White D.D."/>
            <person name="White J.D."/>
            <person name="Wiley G.B."/>
            <person name="Wincker P."/>
            <person name="Xing Y."/>
            <person name="Yang L."/>
            <person name="Yao Z."/>
            <person name="Ying F."/>
            <person name="Zhai J."/>
            <person name="Zhou L."/>
            <person name="Zuber A."/>
            <person name="Denarie J."/>
            <person name="Dixon R.A."/>
            <person name="May G.D."/>
            <person name="Schwartz D.C."/>
            <person name="Rogers J."/>
            <person name="Quetier F."/>
            <person name="Town C.D."/>
            <person name="Roe B.A."/>
        </authorList>
    </citation>
    <scope>NUCLEOTIDE SEQUENCE [LARGE SCALE GENOMIC DNA]</scope>
    <source>
        <strain evidence="1">A17</strain>
        <strain evidence="2 3">cv. Jemalong A17</strain>
    </source>
</reference>
<protein>
    <submittedName>
        <fullName evidence="1 2">Uncharacterized protein</fullName>
    </submittedName>
</protein>
<gene>
    <name evidence="1" type="ordered locus">MTR_7g007390</name>
</gene>
<dbReference type="HOGENOM" id="CLU_1818732_0_0_1"/>
<dbReference type="EnsemblPlants" id="KEH21553">
    <property type="protein sequence ID" value="KEH21553"/>
    <property type="gene ID" value="MTR_7g007390"/>
</dbReference>